<organism evidence="3 4">
    <name type="scientific">Sphagnurus paluster</name>
    <dbReference type="NCBI Taxonomy" id="117069"/>
    <lineage>
        <taxon>Eukaryota</taxon>
        <taxon>Fungi</taxon>
        <taxon>Dikarya</taxon>
        <taxon>Basidiomycota</taxon>
        <taxon>Agaricomycotina</taxon>
        <taxon>Agaricomycetes</taxon>
        <taxon>Agaricomycetidae</taxon>
        <taxon>Agaricales</taxon>
        <taxon>Tricholomatineae</taxon>
        <taxon>Lyophyllaceae</taxon>
        <taxon>Sphagnurus</taxon>
    </lineage>
</organism>
<sequence>MADTSVPLWMQHGGWYRPINDLESLWRGSPELDKPKKSPYGLVIQNATPPRTPLPLQQPPPPLKIARPTAPPIEQPPPSPVRRRRITIARAIHRLADKIARVPEHEALQLVPIPRVRREEKDKRAEDVPLKDWKAWGYYAYPKLHGHYIQNFPPEPDIPPSIDAEEVFQNLKDDDNIIRPERWIRGLQHPALPPRPERWVPHRKQNPLPFPWNCQLNPFLQHITFGRPHLDWDISAPSAECYMGRTDNKVLIPLSPADKAQPATYPFVTHMYINALADDPYPEHFWPFYVVNEHGVTVKDVLDKVYENFQEYLSVVEFQWEGSYHRQNAARVAFEVRWGHTRGQQARRLDVLGTHCMFRGLEPHPNREGWTMFVGLA</sequence>
<dbReference type="AlphaFoldDB" id="A0A9P7GPV6"/>
<keyword evidence="4" id="KW-1185">Reference proteome</keyword>
<feature type="compositionally biased region" description="Pro residues" evidence="1">
    <location>
        <begin position="50"/>
        <end position="62"/>
    </location>
</feature>
<dbReference type="Proteomes" id="UP000717328">
    <property type="component" value="Unassembled WGS sequence"/>
</dbReference>
<dbReference type="InterPro" id="IPR046522">
    <property type="entry name" value="DUF6699"/>
</dbReference>
<feature type="region of interest" description="Disordered" evidence="1">
    <location>
        <begin position="28"/>
        <end position="62"/>
    </location>
</feature>
<comment type="caution">
    <text evidence="3">The sequence shown here is derived from an EMBL/GenBank/DDBJ whole genome shotgun (WGS) entry which is preliminary data.</text>
</comment>
<evidence type="ECO:0000313" key="3">
    <source>
        <dbReference type="EMBL" id="KAG5651295.1"/>
    </source>
</evidence>
<evidence type="ECO:0000313" key="4">
    <source>
        <dbReference type="Proteomes" id="UP000717328"/>
    </source>
</evidence>
<gene>
    <name evidence="3" type="ORF">H0H81_009148</name>
</gene>
<dbReference type="Pfam" id="PF20415">
    <property type="entry name" value="DUF6699"/>
    <property type="match status" value="1"/>
</dbReference>
<reference evidence="3" key="2">
    <citation type="submission" date="2021-10" db="EMBL/GenBank/DDBJ databases">
        <title>Phylogenomics reveals ancestral predisposition of the termite-cultivated fungus Termitomyces towards a domesticated lifestyle.</title>
        <authorList>
            <person name="Auxier B."/>
            <person name="Grum-Grzhimaylo A."/>
            <person name="Cardenas M.E."/>
            <person name="Lodge J.D."/>
            <person name="Laessoe T."/>
            <person name="Pedersen O."/>
            <person name="Smith M.E."/>
            <person name="Kuyper T.W."/>
            <person name="Franco-Molano E.A."/>
            <person name="Baroni T.J."/>
            <person name="Aanen D.K."/>
        </authorList>
    </citation>
    <scope>NUCLEOTIDE SEQUENCE</scope>
    <source>
        <strain evidence="3">D49</strain>
    </source>
</reference>
<dbReference type="EMBL" id="JABCKI010000264">
    <property type="protein sequence ID" value="KAG5651295.1"/>
    <property type="molecule type" value="Genomic_DNA"/>
</dbReference>
<name>A0A9P7GPV6_9AGAR</name>
<evidence type="ECO:0000256" key="1">
    <source>
        <dbReference type="SAM" id="MobiDB-lite"/>
    </source>
</evidence>
<accession>A0A9P7GPV6</accession>
<evidence type="ECO:0000259" key="2">
    <source>
        <dbReference type="Pfam" id="PF20415"/>
    </source>
</evidence>
<protein>
    <recommendedName>
        <fullName evidence="2">DUF6699 domain-containing protein</fullName>
    </recommendedName>
</protein>
<proteinExistence type="predicted"/>
<reference evidence="3" key="1">
    <citation type="submission" date="2021-02" db="EMBL/GenBank/DDBJ databases">
        <authorList>
            <person name="Nieuwenhuis M."/>
            <person name="Van De Peppel L.J.J."/>
        </authorList>
    </citation>
    <scope>NUCLEOTIDE SEQUENCE</scope>
    <source>
        <strain evidence="3">D49</strain>
    </source>
</reference>
<feature type="domain" description="DUF6699" evidence="2">
    <location>
        <begin position="230"/>
        <end position="365"/>
    </location>
</feature>
<dbReference type="OrthoDB" id="3202436at2759"/>